<accession>A0ABU0BP77</accession>
<dbReference type="Pfam" id="PF08972">
    <property type="entry name" value="DUF1902"/>
    <property type="match status" value="1"/>
</dbReference>
<proteinExistence type="predicted"/>
<dbReference type="InterPro" id="IPR035069">
    <property type="entry name" value="TTHA1013/TTHA0281-like"/>
</dbReference>
<keyword evidence="3" id="KW-1185">Reference proteome</keyword>
<evidence type="ECO:0000313" key="3">
    <source>
        <dbReference type="Proteomes" id="UP001230207"/>
    </source>
</evidence>
<feature type="domain" description="DUF1902" evidence="1">
    <location>
        <begin position="37"/>
        <end position="105"/>
    </location>
</feature>
<dbReference type="RefSeq" id="WP_307228418.1">
    <property type="nucleotide sequence ID" value="NZ_JAUSVF010000001.1"/>
</dbReference>
<comment type="caution">
    <text evidence="2">The sequence shown here is derived from an EMBL/GenBank/DDBJ whole genome shotgun (WGS) entry which is preliminary data.</text>
</comment>
<name>A0ABU0BP77_9HYPH</name>
<organism evidence="2 3">
    <name type="scientific">Pararhizobium capsulatum DSM 1112</name>
    <dbReference type="NCBI Taxonomy" id="1121113"/>
    <lineage>
        <taxon>Bacteria</taxon>
        <taxon>Pseudomonadati</taxon>
        <taxon>Pseudomonadota</taxon>
        <taxon>Alphaproteobacteria</taxon>
        <taxon>Hyphomicrobiales</taxon>
        <taxon>Rhizobiaceae</taxon>
        <taxon>Rhizobium/Agrobacterium group</taxon>
        <taxon>Pararhizobium</taxon>
    </lineage>
</organism>
<gene>
    <name evidence="2" type="ORF">QO002_001614</name>
</gene>
<dbReference type="EMBL" id="JAUSVF010000001">
    <property type="protein sequence ID" value="MDQ0319476.1"/>
    <property type="molecule type" value="Genomic_DNA"/>
</dbReference>
<dbReference type="SUPFAM" id="SSF143100">
    <property type="entry name" value="TTHA1013/TTHA0281-like"/>
    <property type="match status" value="1"/>
</dbReference>
<protein>
    <recommendedName>
        <fullName evidence="1">DUF1902 domain-containing protein</fullName>
    </recommendedName>
</protein>
<dbReference type="InterPro" id="IPR015066">
    <property type="entry name" value="DUF1902"/>
</dbReference>
<dbReference type="Gene3D" id="3.30.2390.10">
    <property type="entry name" value="TTHA1013-like"/>
    <property type="match status" value="1"/>
</dbReference>
<reference evidence="2 3" key="1">
    <citation type="submission" date="2023-07" db="EMBL/GenBank/DDBJ databases">
        <title>Genomic Encyclopedia of Type Strains, Phase IV (KMG-IV): sequencing the most valuable type-strain genomes for metagenomic binning, comparative biology and taxonomic classification.</title>
        <authorList>
            <person name="Goeker M."/>
        </authorList>
    </citation>
    <scope>NUCLEOTIDE SEQUENCE [LARGE SCALE GENOMIC DNA]</scope>
    <source>
        <strain evidence="2 3">DSM 1112</strain>
    </source>
</reference>
<sequence length="112" mass="12305">MAGGKAGLKIDCADSIFIEYNYIVSPERKLSMKHVSIIVRAAWDAEASVWVATSADIDGLAVEADTIEALEPKVVSAISDLLEMNEVSSDLRKIPVHILSEQFARVPNPYFR</sequence>
<evidence type="ECO:0000313" key="2">
    <source>
        <dbReference type="EMBL" id="MDQ0319476.1"/>
    </source>
</evidence>
<dbReference type="Proteomes" id="UP001230207">
    <property type="component" value="Unassembled WGS sequence"/>
</dbReference>
<evidence type="ECO:0000259" key="1">
    <source>
        <dbReference type="Pfam" id="PF08972"/>
    </source>
</evidence>